<organism evidence="2 3">
    <name type="scientific">Corallococcus caeni</name>
    <dbReference type="NCBI Taxonomy" id="3082388"/>
    <lineage>
        <taxon>Bacteria</taxon>
        <taxon>Pseudomonadati</taxon>
        <taxon>Myxococcota</taxon>
        <taxon>Myxococcia</taxon>
        <taxon>Myxococcales</taxon>
        <taxon>Cystobacterineae</taxon>
        <taxon>Myxococcaceae</taxon>
        <taxon>Corallococcus</taxon>
    </lineage>
</organism>
<accession>A0ABQ6QV03</accession>
<reference evidence="2 3" key="1">
    <citation type="journal article" date="2024" name="Arch. Microbiol.">
        <title>Corallococcus caeni sp. nov., a novel myxobacterium isolated from activated sludge.</title>
        <authorList>
            <person name="Tomita S."/>
            <person name="Nakai R."/>
            <person name="Kuroda K."/>
            <person name="Kurashita H."/>
            <person name="Hatamoto M."/>
            <person name="Yamaguchi T."/>
            <person name="Narihiro T."/>
        </authorList>
    </citation>
    <scope>NUCLEOTIDE SEQUENCE [LARGE SCALE GENOMIC DNA]</scope>
    <source>
        <strain evidence="2 3">NO1</strain>
    </source>
</reference>
<comment type="caution">
    <text evidence="2">The sequence shown here is derived from an EMBL/GenBank/DDBJ whole genome shotgun (WGS) entry which is preliminary data.</text>
</comment>
<dbReference type="EMBL" id="BTTX01000003">
    <property type="protein sequence ID" value="GMU07657.1"/>
    <property type="molecule type" value="Genomic_DNA"/>
</dbReference>
<evidence type="ECO:0000313" key="3">
    <source>
        <dbReference type="Proteomes" id="UP001342631"/>
    </source>
</evidence>
<sequence>MKNCRSSADQSPGKDMRQSDLPDKPPPGTAGLDASSVAPARGTGGEPENDLPDKPPPGTAGFNR</sequence>
<feature type="compositionally biased region" description="Polar residues" evidence="1">
    <location>
        <begin position="1"/>
        <end position="10"/>
    </location>
</feature>
<feature type="region of interest" description="Disordered" evidence="1">
    <location>
        <begin position="1"/>
        <end position="64"/>
    </location>
</feature>
<feature type="compositionally biased region" description="Basic and acidic residues" evidence="1">
    <location>
        <begin position="12"/>
        <end position="23"/>
    </location>
</feature>
<keyword evidence="3" id="KW-1185">Reference proteome</keyword>
<name>A0ABQ6QV03_9BACT</name>
<dbReference type="RefSeq" id="WP_338278511.1">
    <property type="nucleotide sequence ID" value="NZ_BTTX01000003.1"/>
</dbReference>
<dbReference type="Proteomes" id="UP001342631">
    <property type="component" value="Unassembled WGS sequence"/>
</dbReference>
<evidence type="ECO:0000256" key="1">
    <source>
        <dbReference type="SAM" id="MobiDB-lite"/>
    </source>
</evidence>
<evidence type="ECO:0000313" key="2">
    <source>
        <dbReference type="EMBL" id="GMU07657.1"/>
    </source>
</evidence>
<gene>
    <name evidence="2" type="ORF">ASNO1_39100</name>
</gene>
<proteinExistence type="predicted"/>
<protein>
    <submittedName>
        <fullName evidence="2">Uncharacterized protein</fullName>
    </submittedName>
</protein>